<dbReference type="GO" id="GO:0006559">
    <property type="term" value="P:L-phenylalanine catabolic process"/>
    <property type="evidence" value="ECO:0007669"/>
    <property type="project" value="UniProtKB-UniPathway"/>
</dbReference>
<organism evidence="16 17">
    <name type="scientific">Pseudallescheria apiosperma</name>
    <name type="common">Scedosporium apiospermum</name>
    <dbReference type="NCBI Taxonomy" id="563466"/>
    <lineage>
        <taxon>Eukaryota</taxon>
        <taxon>Fungi</taxon>
        <taxon>Dikarya</taxon>
        <taxon>Ascomycota</taxon>
        <taxon>Pezizomycotina</taxon>
        <taxon>Sordariomycetes</taxon>
        <taxon>Hypocreomycetidae</taxon>
        <taxon>Microascales</taxon>
        <taxon>Microascaceae</taxon>
        <taxon>Scedosporium</taxon>
    </lineage>
</organism>
<dbReference type="GO" id="GO:0006572">
    <property type="term" value="P:L-tyrosine catabolic process"/>
    <property type="evidence" value="ECO:0007669"/>
    <property type="project" value="UniProtKB-KW"/>
</dbReference>
<dbReference type="GO" id="GO:0003677">
    <property type="term" value="F:DNA binding"/>
    <property type="evidence" value="ECO:0007669"/>
    <property type="project" value="InterPro"/>
</dbReference>
<feature type="binding site" evidence="13">
    <location>
        <position position="340"/>
    </location>
    <ligand>
        <name>Fe cation</name>
        <dbReference type="ChEBI" id="CHEBI:24875"/>
    </ligand>
</feature>
<sequence length="1106" mass="122608">MPTSQFTVEEKYTYLNGLGSYHETEAVEGALPVGQNSPQKVGLGLYAEKLSGTAFTAPRNENQQTWLYRILPSAAQRAFRPSAAELSGYPANGKPDYIQVPNQLRWRPFEASEDLDFTSGLRLVAGSGDPTTKTGLAIYIYGAGKHMPPKQAFYSADGDFLIVAQQGTLDIQTELGRLLVRPGEIAVIPRGIRYRVDLPEGPSRGYVLELFQGHFQLPELGPIGSNGLANARDFQAPVAAYEDDQSDWVITVKFGGRLFDAAQDHSPFDVVAWHGNYYPYKYDLGRFNTIGSISYDHPDPSIFTVLTAPSPIVGTAVADFVIFPPRWLVAEGTFRPPWYHRNTMSEFMGLIAGDYDAKAGGQDGFQPGGASLHNVMAAHGPDEGTFEAASNAELAPQKVGAGSMAFMFESSLMLGVTDWSLVRCQRVQEEKRPEGESRGSPPRPTAPSDAISTTQVAQEAKSPSVNNDSGFTPPGSSNYFFNLAEELHVSSESTTVAAQTPRRSHPPSFVKILRKVHDWRLDNGTGDLARFIGLQSCLNILKVYGEEVGVQYPFLDLDTIRDDLKAVSQDATLDPSPMIGHREHILNLLLAILAVLEDLSISELTDAFTQKSRQHATCKSQMETVDEDTIQLLMLISIYYFMTDRESLAWRCIGGVLRILQELGYHNSNSLHRFNTAQERTRAEKILWSAYILDRRWSFGTGLPFAISESDIDHDVDTWDDSLCSAYVRAMVAYCRIATECRSSILGQGSSSTARDFSDFRVVEWRRNLPYFLRFNGNRAEFNPATEPRSQYRLRLLLYLRANQMRIVIRRHSAFQSGPRDVDTSSMQTVIEVACDTIRVLVTMARTSDVYQAQQKTFNHFLESALSSILLFVGHRKDASEPSCSEELHMAMGLVRGLAAKSWMMRKLCDKLEKLKVVQAALNSRTQRSTAFTASDSSSPKESRGNQPAVDRRESASDMDVHNMTAGSRSDEVDPLPTAAFTPVSDSLSTSRHGDSETIQFAGRDDDINLLDIDPEPTYTAVMRTPQSGRAELAPMTNDSGFQRITEASYPSQPPLTMESSPSFGESGVIVRSAAKDQVGNLDTFPYIFFADMQDFLNVQDNIFTF</sequence>
<feature type="binding site" evidence="13">
    <location>
        <position position="355"/>
    </location>
    <ligand>
        <name>homogentisate</name>
        <dbReference type="ChEBI" id="CHEBI:16169"/>
    </ligand>
</feature>
<dbReference type="InterPro" id="IPR007219">
    <property type="entry name" value="XnlR_reg_dom"/>
</dbReference>
<feature type="domain" description="Xylanolytic transcriptional activator regulatory" evidence="15">
    <location>
        <begin position="649"/>
        <end position="723"/>
    </location>
</feature>
<dbReference type="KEGG" id="sapo:SAPIO_CDS6570"/>
<feature type="compositionally biased region" description="Basic and acidic residues" evidence="14">
    <location>
        <begin position="939"/>
        <end position="961"/>
    </location>
</feature>
<evidence type="ECO:0000256" key="10">
    <source>
        <dbReference type="ARBA" id="ARBA00023232"/>
    </source>
</evidence>
<dbReference type="Proteomes" id="UP000028545">
    <property type="component" value="Unassembled WGS sequence"/>
</dbReference>
<keyword evidence="11" id="KW-0539">Nucleus</keyword>
<dbReference type="Pfam" id="PF04209">
    <property type="entry name" value="HgmA_C"/>
    <property type="match status" value="1"/>
</dbReference>
<evidence type="ECO:0000256" key="4">
    <source>
        <dbReference type="ARBA" id="ARBA00013127"/>
    </source>
</evidence>
<evidence type="ECO:0000256" key="11">
    <source>
        <dbReference type="ARBA" id="ARBA00023242"/>
    </source>
</evidence>
<dbReference type="CDD" id="cd12148">
    <property type="entry name" value="fungal_TF_MHR"/>
    <property type="match status" value="1"/>
</dbReference>
<reference evidence="16 17" key="1">
    <citation type="journal article" date="2014" name="Genome Announc.">
        <title>Draft genome sequence of the pathogenic fungus Scedosporium apiospermum.</title>
        <authorList>
            <person name="Vandeputte P."/>
            <person name="Ghamrawi S."/>
            <person name="Rechenmann M."/>
            <person name="Iltis A."/>
            <person name="Giraud S."/>
            <person name="Fleury M."/>
            <person name="Thornton C."/>
            <person name="Delhaes L."/>
            <person name="Meyer W."/>
            <person name="Papon N."/>
            <person name="Bouchara J.P."/>
        </authorList>
    </citation>
    <scope>NUCLEOTIDE SEQUENCE [LARGE SCALE GENOMIC DNA]</scope>
    <source>
        <strain evidence="16 17">IHEM 14462</strain>
    </source>
</reference>
<dbReference type="NCBIfam" id="TIGR01015">
    <property type="entry name" value="hmgA"/>
    <property type="match status" value="1"/>
</dbReference>
<dbReference type="EC" id="1.13.11.5" evidence="4"/>
<evidence type="ECO:0000256" key="8">
    <source>
        <dbReference type="ARBA" id="ARBA00023002"/>
    </source>
</evidence>
<evidence type="ECO:0000256" key="9">
    <source>
        <dbReference type="ARBA" id="ARBA00023004"/>
    </source>
</evidence>
<keyword evidence="6" id="KW-0828">Tyrosine catabolism</keyword>
<dbReference type="PANTHER" id="PTHR11056">
    <property type="entry name" value="HOMOGENTISATE 1,2-DIOXYGENASE"/>
    <property type="match status" value="1"/>
</dbReference>
<dbReference type="EMBL" id="JOWA01000105">
    <property type="protein sequence ID" value="KEZ41882.1"/>
    <property type="molecule type" value="Genomic_DNA"/>
</dbReference>
<feature type="binding site" evidence="13">
    <location>
        <position position="346"/>
    </location>
    <ligand>
        <name>homogentisate</name>
        <dbReference type="ChEBI" id="CHEBI:16169"/>
    </ligand>
</feature>
<dbReference type="InterPro" id="IPR046452">
    <property type="entry name" value="HgmA_N"/>
</dbReference>
<dbReference type="GeneID" id="27725642"/>
<evidence type="ECO:0000256" key="7">
    <source>
        <dbReference type="ARBA" id="ARBA00022964"/>
    </source>
</evidence>
<dbReference type="GO" id="GO:0008270">
    <property type="term" value="F:zinc ion binding"/>
    <property type="evidence" value="ECO:0007669"/>
    <property type="project" value="InterPro"/>
</dbReference>
<name>A0A084G3H0_PSEDA</name>
<evidence type="ECO:0000313" key="16">
    <source>
        <dbReference type="EMBL" id="KEZ41882.1"/>
    </source>
</evidence>
<evidence type="ECO:0000256" key="14">
    <source>
        <dbReference type="SAM" id="MobiDB-lite"/>
    </source>
</evidence>
<dbReference type="RefSeq" id="XP_016641681.1">
    <property type="nucleotide sequence ID" value="XM_016788637.1"/>
</dbReference>
<protein>
    <recommendedName>
        <fullName evidence="4">homogentisate 1,2-dioxygenase</fullName>
        <ecNumber evidence="4">1.13.11.5</ecNumber>
    </recommendedName>
</protein>
<evidence type="ECO:0000256" key="12">
    <source>
        <dbReference type="PIRSR" id="PIRSR605708-1"/>
    </source>
</evidence>
<dbReference type="VEuPathDB" id="FungiDB:SAPIO_CDS6570"/>
<dbReference type="InterPro" id="IPR046451">
    <property type="entry name" value="HgmA_C"/>
</dbReference>
<dbReference type="InterPro" id="IPR014710">
    <property type="entry name" value="RmlC-like_jellyroll"/>
</dbReference>
<dbReference type="OrthoDB" id="39175at2759"/>
<comment type="similarity">
    <text evidence="3">Belongs to the homogentisate dioxygenase family.</text>
</comment>
<dbReference type="PANTHER" id="PTHR11056:SF0">
    <property type="entry name" value="HOMOGENTISATE 1,2-DIOXYGENASE"/>
    <property type="match status" value="1"/>
</dbReference>
<feature type="region of interest" description="Disordered" evidence="14">
    <location>
        <begin position="928"/>
        <end position="995"/>
    </location>
</feature>
<dbReference type="AlphaFoldDB" id="A0A084G3H0"/>
<dbReference type="UniPathway" id="UPA00139">
    <property type="reaction ID" value="UER00339"/>
</dbReference>
<feature type="compositionally biased region" description="Polar residues" evidence="14">
    <location>
        <begin position="450"/>
        <end position="472"/>
    </location>
</feature>
<feature type="compositionally biased region" description="Polar residues" evidence="14">
    <location>
        <begin position="928"/>
        <end position="938"/>
    </location>
</feature>
<keyword evidence="8 16" id="KW-0560">Oxidoreductase</keyword>
<evidence type="ECO:0000256" key="3">
    <source>
        <dbReference type="ARBA" id="ARBA00007757"/>
    </source>
</evidence>
<dbReference type="Pfam" id="PF20510">
    <property type="entry name" value="HgmA_N"/>
    <property type="match status" value="1"/>
</dbReference>
<dbReference type="InterPro" id="IPR005708">
    <property type="entry name" value="Homogentis_dOase"/>
</dbReference>
<keyword evidence="17" id="KW-1185">Reference proteome</keyword>
<feature type="region of interest" description="Disordered" evidence="14">
    <location>
        <begin position="428"/>
        <end position="472"/>
    </location>
</feature>
<accession>A0A084G3H0</accession>
<evidence type="ECO:0000256" key="13">
    <source>
        <dbReference type="PIRSR" id="PIRSR605708-2"/>
    </source>
</evidence>
<dbReference type="GO" id="GO:0004411">
    <property type="term" value="F:homogentisate 1,2-dioxygenase activity"/>
    <property type="evidence" value="ECO:0007669"/>
    <property type="project" value="UniProtKB-EC"/>
</dbReference>
<keyword evidence="5 13" id="KW-0479">Metal-binding</keyword>
<evidence type="ECO:0000256" key="1">
    <source>
        <dbReference type="ARBA" id="ARBA00001962"/>
    </source>
</evidence>
<gene>
    <name evidence="16" type="ORF">SAPIO_CDS6570</name>
</gene>
<dbReference type="Pfam" id="PF04082">
    <property type="entry name" value="Fungal_trans"/>
    <property type="match status" value="1"/>
</dbReference>
<comment type="caution">
    <text evidence="16">The sequence shown here is derived from an EMBL/GenBank/DDBJ whole genome shotgun (WGS) entry which is preliminary data.</text>
</comment>
<dbReference type="CDD" id="cd07000">
    <property type="entry name" value="cupin_HGO_N"/>
    <property type="match status" value="1"/>
</dbReference>
<dbReference type="InterPro" id="IPR011051">
    <property type="entry name" value="RmlC_Cupin_sf"/>
</dbReference>
<dbReference type="SMART" id="SM00906">
    <property type="entry name" value="Fungal_trans"/>
    <property type="match status" value="1"/>
</dbReference>
<dbReference type="GO" id="GO:0006351">
    <property type="term" value="P:DNA-templated transcription"/>
    <property type="evidence" value="ECO:0007669"/>
    <property type="project" value="InterPro"/>
</dbReference>
<comment type="cofactor">
    <cofactor evidence="1 13">
        <name>Fe cation</name>
        <dbReference type="ChEBI" id="CHEBI:24875"/>
    </cofactor>
</comment>
<evidence type="ECO:0000256" key="6">
    <source>
        <dbReference type="ARBA" id="ARBA00022878"/>
    </source>
</evidence>
<feature type="compositionally biased region" description="Basic and acidic residues" evidence="14">
    <location>
        <begin position="428"/>
        <end position="437"/>
    </location>
</feature>
<feature type="binding site" evidence="13">
    <location>
        <position position="379"/>
    </location>
    <ligand>
        <name>Fe cation</name>
        <dbReference type="ChEBI" id="CHEBI:24875"/>
    </ligand>
</feature>
<dbReference type="Gene3D" id="2.60.120.10">
    <property type="entry name" value="Jelly Rolls"/>
    <property type="match status" value="1"/>
</dbReference>
<keyword evidence="7 16" id="KW-0223">Dioxygenase</keyword>
<dbReference type="SUPFAM" id="SSF51182">
    <property type="entry name" value="RmlC-like cupins"/>
    <property type="match status" value="1"/>
</dbReference>
<dbReference type="GO" id="GO:0005737">
    <property type="term" value="C:cytoplasm"/>
    <property type="evidence" value="ECO:0007669"/>
    <property type="project" value="TreeGrafter"/>
</dbReference>
<proteinExistence type="inferred from homology"/>
<dbReference type="FunFam" id="2.60.120.10:FF:000053">
    <property type="entry name" value="Homogentisate 1,2-dioxygenase"/>
    <property type="match status" value="1"/>
</dbReference>
<evidence type="ECO:0000256" key="5">
    <source>
        <dbReference type="ARBA" id="ARBA00022723"/>
    </source>
</evidence>
<evidence type="ECO:0000256" key="2">
    <source>
        <dbReference type="ARBA" id="ARBA00004704"/>
    </source>
</evidence>
<feature type="binding site" evidence="13">
    <location>
        <position position="379"/>
    </location>
    <ligand>
        <name>homogentisate</name>
        <dbReference type="ChEBI" id="CHEBI:16169"/>
    </ligand>
</feature>
<dbReference type="HOGENOM" id="CLU_282439_0_0_1"/>
<feature type="active site" description="Proton acceptor" evidence="12">
    <location>
        <position position="297"/>
    </location>
</feature>
<evidence type="ECO:0000259" key="15">
    <source>
        <dbReference type="SMART" id="SM00906"/>
    </source>
</evidence>
<evidence type="ECO:0000313" key="17">
    <source>
        <dbReference type="Proteomes" id="UP000028545"/>
    </source>
</evidence>
<comment type="pathway">
    <text evidence="2">Amino-acid degradation; L-phenylalanine degradation; acetoacetate and fumarate from L-phenylalanine: step 4/6.</text>
</comment>
<keyword evidence="9 13" id="KW-0408">Iron</keyword>
<keyword evidence="10" id="KW-0585">Phenylalanine catabolism</keyword>